<dbReference type="RefSeq" id="WP_087213883.1">
    <property type="nucleotide sequence ID" value="NZ_NFLC01000003.1"/>
</dbReference>
<protein>
    <recommendedName>
        <fullName evidence="5">Lipoprotein</fullName>
    </recommendedName>
</protein>
<sequence>MRQFLRFLVSIGLLFILTGCQSIASKSAETHESTQKTSLSSTTPSTTTTSNPQKTATQTLSKTYQSLSDIPKTLTEKKQTWQLLSVHFKKENQLEATFIPETDHTQAKDEWTEKYTDLKAIPKTITRANHTYHLIRVQLIGEVFEATFTSKK</sequence>
<accession>A0A1Y4R499</accession>
<gene>
    <name evidence="3" type="ORF">B5E88_02380</name>
</gene>
<evidence type="ECO:0008006" key="5">
    <source>
        <dbReference type="Google" id="ProtNLM"/>
    </source>
</evidence>
<evidence type="ECO:0000256" key="1">
    <source>
        <dbReference type="SAM" id="MobiDB-lite"/>
    </source>
</evidence>
<dbReference type="AlphaFoldDB" id="A0A1Y4R499"/>
<proteinExistence type="predicted"/>
<feature type="signal peptide" evidence="2">
    <location>
        <begin position="1"/>
        <end position="24"/>
    </location>
</feature>
<feature type="region of interest" description="Disordered" evidence="1">
    <location>
        <begin position="29"/>
        <end position="60"/>
    </location>
</feature>
<feature type="chain" id="PRO_5012711987" description="Lipoprotein" evidence="2">
    <location>
        <begin position="25"/>
        <end position="152"/>
    </location>
</feature>
<evidence type="ECO:0000256" key="2">
    <source>
        <dbReference type="SAM" id="SignalP"/>
    </source>
</evidence>
<dbReference type="EMBL" id="NFLC01000003">
    <property type="protein sequence ID" value="OUQ11323.1"/>
    <property type="molecule type" value="Genomic_DNA"/>
</dbReference>
<feature type="compositionally biased region" description="Low complexity" evidence="1">
    <location>
        <begin position="35"/>
        <end position="59"/>
    </location>
</feature>
<name>A0A1Y4R499_9ENTE</name>
<dbReference type="PROSITE" id="PS51257">
    <property type="entry name" value="PROKAR_LIPOPROTEIN"/>
    <property type="match status" value="1"/>
</dbReference>
<comment type="caution">
    <text evidence="3">The sequence shown here is derived from an EMBL/GenBank/DDBJ whole genome shotgun (WGS) entry which is preliminary data.</text>
</comment>
<keyword evidence="2" id="KW-0732">Signal</keyword>
<evidence type="ECO:0000313" key="4">
    <source>
        <dbReference type="Proteomes" id="UP000196074"/>
    </source>
</evidence>
<organism evidence="3 4">
    <name type="scientific">Enterococcus cecorum</name>
    <dbReference type="NCBI Taxonomy" id="44008"/>
    <lineage>
        <taxon>Bacteria</taxon>
        <taxon>Bacillati</taxon>
        <taxon>Bacillota</taxon>
        <taxon>Bacilli</taxon>
        <taxon>Lactobacillales</taxon>
        <taxon>Enterococcaceae</taxon>
        <taxon>Enterococcus</taxon>
    </lineage>
</organism>
<reference evidence="4" key="1">
    <citation type="submission" date="2017-04" db="EMBL/GenBank/DDBJ databases">
        <title>Function of individual gut microbiota members based on whole genome sequencing of pure cultures obtained from chicken caecum.</title>
        <authorList>
            <person name="Medvecky M."/>
            <person name="Cejkova D."/>
            <person name="Polansky O."/>
            <person name="Karasova D."/>
            <person name="Kubasova T."/>
            <person name="Cizek A."/>
            <person name="Rychlik I."/>
        </authorList>
    </citation>
    <scope>NUCLEOTIDE SEQUENCE [LARGE SCALE GENOMIC DNA]</scope>
    <source>
        <strain evidence="4">An144</strain>
    </source>
</reference>
<dbReference type="Proteomes" id="UP000196074">
    <property type="component" value="Unassembled WGS sequence"/>
</dbReference>
<evidence type="ECO:0000313" key="3">
    <source>
        <dbReference type="EMBL" id="OUQ11323.1"/>
    </source>
</evidence>